<dbReference type="CTD" id="6105508"/>
<sequence>MSNVVRFNEEMGFLEIWDRIRKRITSDQCEIQEFTNMLDNLIYYWELAVENCKPKNREIYNALCCILREEVIKKKENFPETSKYFGESIATIDSGFGTFNSESPTKYNSKLITLNDTDVNQKVMSHRPKCIKSRSPKILLKNVTYDATVIRNTFDGKLRNVKQSRNTYPYIVTAIMCCFACLIAVIPHRFFPWFFTLISFNSPPPL</sequence>
<reference evidence="3" key="3">
    <citation type="submission" date="2019-04" db="EMBL/GenBank/DDBJ databases">
        <authorList>
            <person name="Howe K."/>
            <person name="Paulini M."/>
            <person name="Williams G."/>
        </authorList>
    </citation>
    <scope>NUCLEOTIDE SEQUENCE [LARGE SCALE GENOMIC DNA]</scope>
    <source>
        <strain evidence="3">FR3</strain>
    </source>
</reference>
<evidence type="ECO:0000256" key="1">
    <source>
        <dbReference type="SAM" id="Phobius"/>
    </source>
</evidence>
<keyword evidence="1" id="KW-0812">Transmembrane</keyword>
<evidence type="ECO:0000313" key="4">
    <source>
        <dbReference type="Proteomes" id="UP000006672"/>
    </source>
</evidence>
<dbReference type="OrthoDB" id="5779565at2759"/>
<dbReference type="WBParaSite" id="Bm10715.1">
    <property type="protein sequence ID" value="Bm10715.1"/>
    <property type="gene ID" value="WBGene00230976"/>
</dbReference>
<protein>
    <submittedName>
        <fullName evidence="2">Bm10715</fullName>
    </submittedName>
    <submittedName>
        <fullName evidence="5">Variable surface protein</fullName>
    </submittedName>
</protein>
<dbReference type="EMBL" id="LN857007">
    <property type="protein sequence ID" value="CRZ25414.1"/>
    <property type="molecule type" value="Genomic_DNA"/>
</dbReference>
<evidence type="ECO:0000313" key="3">
    <source>
        <dbReference type="EMBL" id="VIO95405.1"/>
    </source>
</evidence>
<keyword evidence="1" id="KW-0472">Membrane</keyword>
<dbReference type="WormBase" id="Bm10715">
    <property type="protein sequence ID" value="BM38456"/>
    <property type="gene ID" value="WBGene00230976"/>
</dbReference>
<organism evidence="2">
    <name type="scientific">Brugia malayi</name>
    <name type="common">Filarial nematode worm</name>
    <dbReference type="NCBI Taxonomy" id="6279"/>
    <lineage>
        <taxon>Eukaryota</taxon>
        <taxon>Metazoa</taxon>
        <taxon>Ecdysozoa</taxon>
        <taxon>Nematoda</taxon>
        <taxon>Chromadorea</taxon>
        <taxon>Rhabditida</taxon>
        <taxon>Spirurina</taxon>
        <taxon>Spiruromorpha</taxon>
        <taxon>Filarioidea</taxon>
        <taxon>Onchocercidae</taxon>
        <taxon>Brugia</taxon>
    </lineage>
</organism>
<accession>A0A0H5SAM7</accession>
<dbReference type="Proteomes" id="UP000006672">
    <property type="component" value="Unassembled WGS sequence"/>
</dbReference>
<dbReference type="RefSeq" id="XP_042935668.1">
    <property type="nucleotide sequence ID" value="XM_043079734.1"/>
</dbReference>
<name>A0A0H5SAM7_BRUMA</name>
<reference evidence="5" key="4">
    <citation type="submission" date="2019-12" db="UniProtKB">
        <authorList>
            <consortium name="WormBaseParasite"/>
        </authorList>
    </citation>
    <scope>IDENTIFICATION</scope>
</reference>
<proteinExistence type="predicted"/>
<reference evidence="2 4" key="1">
    <citation type="journal article" date="2007" name="Science">
        <title>Draft genome of the filarial nematode parasite Brugia malayi.</title>
        <authorList>
            <person name="Ghedin E."/>
            <person name="Wang S."/>
            <person name="Spiro D."/>
            <person name="Caler E."/>
            <person name="Zhao Q."/>
            <person name="Crabtree J."/>
            <person name="Allen J.E."/>
            <person name="Delcher A.L."/>
            <person name="Guiliano D.B."/>
            <person name="Miranda-Saavedra D."/>
            <person name="Angiuoli S.V."/>
            <person name="Creasy T."/>
            <person name="Amedeo P."/>
            <person name="Haas B."/>
            <person name="El-Sayed N.M."/>
            <person name="Wortman J.R."/>
            <person name="Feldblyum T."/>
            <person name="Tallon L."/>
            <person name="Schatz M."/>
            <person name="Shumway M."/>
            <person name="Koo H."/>
            <person name="Salzberg S.L."/>
            <person name="Schobel S."/>
            <person name="Pertea M."/>
            <person name="Pop M."/>
            <person name="White O."/>
            <person name="Barton G.J."/>
            <person name="Carlow C.K."/>
            <person name="Crawford M.J."/>
            <person name="Daub J."/>
            <person name="Dimmic M.W."/>
            <person name="Estes C.F."/>
            <person name="Foster J.M."/>
            <person name="Ganatra M."/>
            <person name="Gregory W.F."/>
            <person name="Johnson N.M."/>
            <person name="Jin J."/>
            <person name="Komuniecki R."/>
            <person name="Korf I."/>
            <person name="Kumar S."/>
            <person name="Laney S."/>
            <person name="Li B.W."/>
            <person name="Li W."/>
            <person name="Lindblom T.H."/>
            <person name="Lustigman S."/>
            <person name="Ma D."/>
            <person name="Maina C.V."/>
            <person name="Martin D.M."/>
            <person name="McCarter J.P."/>
            <person name="McReynolds L."/>
            <person name="Mitreva M."/>
            <person name="Nutman T.B."/>
            <person name="Parkinson J."/>
            <person name="Peregrin-Alvarez J.M."/>
            <person name="Poole C."/>
            <person name="Ren Q."/>
            <person name="Saunders L."/>
            <person name="Sluder A.E."/>
            <person name="Smith K."/>
            <person name="Stanke M."/>
            <person name="Unnasch T.R."/>
            <person name="Ware J."/>
            <person name="Wei A.D."/>
            <person name="Weil G."/>
            <person name="Williams D.J."/>
            <person name="Zhang Y."/>
            <person name="Williams S.A."/>
            <person name="Fraser-Liggett C."/>
            <person name="Slatko B."/>
            <person name="Blaxter M.L."/>
            <person name="Scott A.L."/>
        </authorList>
    </citation>
    <scope>NUCLEOTIDE SEQUENCE</scope>
    <source>
        <strain evidence="2 4">FR3</strain>
    </source>
</reference>
<accession>A0A4E9FEN8</accession>
<reference evidence="2" key="2">
    <citation type="submission" date="2012-12" db="EMBL/GenBank/DDBJ databases">
        <authorList>
            <person name="Gao Y.W."/>
            <person name="Fan S.T."/>
            <person name="Sun H.T."/>
            <person name="Wang Z."/>
            <person name="Gao X.L."/>
            <person name="Li Y.G."/>
            <person name="Wang T.C."/>
            <person name="Zhang K."/>
            <person name="Xu W.W."/>
            <person name="Yu Z.J."/>
            <person name="Xia X.Z."/>
        </authorList>
    </citation>
    <scope>NUCLEOTIDE SEQUENCE</scope>
    <source>
        <strain evidence="2">FR3</strain>
    </source>
</reference>
<dbReference type="AlphaFoldDB" id="A0A0H5SAM7"/>
<evidence type="ECO:0000313" key="5">
    <source>
        <dbReference type="WBParaSite" id="Bm10715.1"/>
    </source>
</evidence>
<keyword evidence="4" id="KW-1185">Reference proteome</keyword>
<evidence type="ECO:0000313" key="2">
    <source>
        <dbReference type="EMBL" id="CRZ25414.1"/>
    </source>
</evidence>
<dbReference type="KEGG" id="bmy:BM_BM10715"/>
<feature type="transmembrane region" description="Helical" evidence="1">
    <location>
        <begin position="167"/>
        <end position="186"/>
    </location>
</feature>
<keyword evidence="1" id="KW-1133">Transmembrane helix</keyword>
<dbReference type="GeneID" id="6105508"/>
<dbReference type="EMBL" id="CAAKNF010000194">
    <property type="protein sequence ID" value="VIO95405.1"/>
    <property type="molecule type" value="Genomic_DNA"/>
</dbReference>
<gene>
    <name evidence="2 5 6" type="ORF">Bm10715</name>
    <name evidence="3" type="ORF">BM_BM10715</name>
    <name evidence="2" type="ORF">BM_Bm10715</name>
</gene>
<evidence type="ECO:0000313" key="6">
    <source>
        <dbReference type="WormBase" id="Bm10715"/>
    </source>
</evidence>